<comment type="caution">
    <text evidence="2">The sequence shown here is derived from an EMBL/GenBank/DDBJ whole genome shotgun (WGS) entry which is preliminary data.</text>
</comment>
<keyword evidence="3" id="KW-1185">Reference proteome</keyword>
<feature type="domain" description="F-box" evidence="1">
    <location>
        <begin position="5"/>
        <end position="50"/>
    </location>
</feature>
<evidence type="ECO:0000313" key="2">
    <source>
        <dbReference type="EMBL" id="TEB38051.1"/>
    </source>
</evidence>
<dbReference type="InterPro" id="IPR001810">
    <property type="entry name" value="F-box_dom"/>
</dbReference>
<evidence type="ECO:0000313" key="3">
    <source>
        <dbReference type="Proteomes" id="UP000298030"/>
    </source>
</evidence>
<dbReference type="InterPro" id="IPR036047">
    <property type="entry name" value="F-box-like_dom_sf"/>
</dbReference>
<dbReference type="Gene3D" id="3.80.10.10">
    <property type="entry name" value="Ribonuclease Inhibitor"/>
    <property type="match status" value="1"/>
</dbReference>
<organism evidence="2 3">
    <name type="scientific">Coprinellus micaceus</name>
    <name type="common">Glistening ink-cap mushroom</name>
    <name type="synonym">Coprinus micaceus</name>
    <dbReference type="NCBI Taxonomy" id="71717"/>
    <lineage>
        <taxon>Eukaryota</taxon>
        <taxon>Fungi</taxon>
        <taxon>Dikarya</taxon>
        <taxon>Basidiomycota</taxon>
        <taxon>Agaricomycotina</taxon>
        <taxon>Agaricomycetes</taxon>
        <taxon>Agaricomycetidae</taxon>
        <taxon>Agaricales</taxon>
        <taxon>Agaricineae</taxon>
        <taxon>Psathyrellaceae</taxon>
        <taxon>Coprinellus</taxon>
    </lineage>
</organism>
<dbReference type="EMBL" id="QPFP01000003">
    <property type="protein sequence ID" value="TEB38051.1"/>
    <property type="molecule type" value="Genomic_DNA"/>
</dbReference>
<gene>
    <name evidence="2" type="ORF">FA13DRAFT_719651</name>
</gene>
<dbReference type="Pfam" id="PF12937">
    <property type="entry name" value="F-box-like"/>
    <property type="match status" value="1"/>
</dbReference>
<dbReference type="Proteomes" id="UP000298030">
    <property type="component" value="Unassembled WGS sequence"/>
</dbReference>
<evidence type="ECO:0000259" key="1">
    <source>
        <dbReference type="Pfam" id="PF12937"/>
    </source>
</evidence>
<name>A0A4Y7TVP2_COPMI</name>
<dbReference type="OrthoDB" id="5297217at2759"/>
<proteinExistence type="predicted"/>
<accession>A0A4Y7TVP2</accession>
<sequence length="517" mass="57081">MGVVFADLPLDILYPILEHLNDAKDWCVCAVVNKTFNKGATPLLYRSLDTRIISKVSRRLIVVVSAAVLRCDLQSVVHHPASTLLKRPELASYVHHVTESGALHVRVMAGWNDITEEAVKALSLCTSLKSFTWTDDSRSQGFALMVFLDIIKGFPAPLEELNIRTHNALATEVWDETNKVAGLKRVSIWCMEGPPRVLQGWSELLGPTLTHLELGRCAGVPPTILIAVLLHLPHLEELRLKGAPASVITSVLSILPNLKVLDTEYLPSFGRSRPSSSSNPPPALTNLTVRTSSGDYLGPTKLWPWIHQLVPGPGPSLQVFSLHSFIMNVMGKGRATVPRSYILELGRIHGPTVREVLLGDAQVMLSDIECLFELCPRVEVVSCGTVVDLGRVDMIKKAISGGEQLRSLTLQVDWIPADNTGPINPKENSTFTEEDAKDLMMRSDESKLRFISVNDVHYTGKWVVQEDQDNGEELKGGQKRSRGDPKLEFVVTTDLPKDRWFLRFGSIPSLSKMAASS</sequence>
<dbReference type="SUPFAM" id="SSF81383">
    <property type="entry name" value="F-box domain"/>
    <property type="match status" value="1"/>
</dbReference>
<dbReference type="InterPro" id="IPR032675">
    <property type="entry name" value="LRR_dom_sf"/>
</dbReference>
<reference evidence="2 3" key="1">
    <citation type="journal article" date="2019" name="Nat. Ecol. Evol.">
        <title>Megaphylogeny resolves global patterns of mushroom evolution.</title>
        <authorList>
            <person name="Varga T."/>
            <person name="Krizsan K."/>
            <person name="Foldi C."/>
            <person name="Dima B."/>
            <person name="Sanchez-Garcia M."/>
            <person name="Sanchez-Ramirez S."/>
            <person name="Szollosi G.J."/>
            <person name="Szarkandi J.G."/>
            <person name="Papp V."/>
            <person name="Albert L."/>
            <person name="Andreopoulos W."/>
            <person name="Angelini C."/>
            <person name="Antonin V."/>
            <person name="Barry K.W."/>
            <person name="Bougher N.L."/>
            <person name="Buchanan P."/>
            <person name="Buyck B."/>
            <person name="Bense V."/>
            <person name="Catcheside P."/>
            <person name="Chovatia M."/>
            <person name="Cooper J."/>
            <person name="Damon W."/>
            <person name="Desjardin D."/>
            <person name="Finy P."/>
            <person name="Geml J."/>
            <person name="Haridas S."/>
            <person name="Hughes K."/>
            <person name="Justo A."/>
            <person name="Karasinski D."/>
            <person name="Kautmanova I."/>
            <person name="Kiss B."/>
            <person name="Kocsube S."/>
            <person name="Kotiranta H."/>
            <person name="LaButti K.M."/>
            <person name="Lechner B.E."/>
            <person name="Liimatainen K."/>
            <person name="Lipzen A."/>
            <person name="Lukacs Z."/>
            <person name="Mihaltcheva S."/>
            <person name="Morgado L.N."/>
            <person name="Niskanen T."/>
            <person name="Noordeloos M.E."/>
            <person name="Ohm R.A."/>
            <person name="Ortiz-Santana B."/>
            <person name="Ovrebo C."/>
            <person name="Racz N."/>
            <person name="Riley R."/>
            <person name="Savchenko A."/>
            <person name="Shiryaev A."/>
            <person name="Soop K."/>
            <person name="Spirin V."/>
            <person name="Szebenyi C."/>
            <person name="Tomsovsky M."/>
            <person name="Tulloss R.E."/>
            <person name="Uehling J."/>
            <person name="Grigoriev I.V."/>
            <person name="Vagvolgyi C."/>
            <person name="Papp T."/>
            <person name="Martin F.M."/>
            <person name="Miettinen O."/>
            <person name="Hibbett D.S."/>
            <person name="Nagy L.G."/>
        </authorList>
    </citation>
    <scope>NUCLEOTIDE SEQUENCE [LARGE SCALE GENOMIC DNA]</scope>
    <source>
        <strain evidence="2 3">FP101781</strain>
    </source>
</reference>
<protein>
    <recommendedName>
        <fullName evidence="1">F-box domain-containing protein</fullName>
    </recommendedName>
</protein>
<dbReference type="AlphaFoldDB" id="A0A4Y7TVP2"/>
<dbReference type="SUPFAM" id="SSF52047">
    <property type="entry name" value="RNI-like"/>
    <property type="match status" value="1"/>
</dbReference>